<gene>
    <name evidence="1" type="ORF">BO222_06930</name>
</gene>
<proteinExistence type="predicted"/>
<evidence type="ECO:0008006" key="3">
    <source>
        <dbReference type="Google" id="ProtNLM"/>
    </source>
</evidence>
<organism evidence="1 2">
    <name type="scientific">Ileibacterium valens</name>
    <dbReference type="NCBI Taxonomy" id="1862668"/>
    <lineage>
        <taxon>Bacteria</taxon>
        <taxon>Bacillati</taxon>
        <taxon>Bacillota</taxon>
        <taxon>Erysipelotrichia</taxon>
        <taxon>Erysipelotrichales</taxon>
        <taxon>Erysipelotrichaceae</taxon>
        <taxon>Ileibacterium</taxon>
    </lineage>
</organism>
<dbReference type="Proteomes" id="UP000186341">
    <property type="component" value="Unassembled WGS sequence"/>
</dbReference>
<dbReference type="InterPro" id="IPR013785">
    <property type="entry name" value="Aldolase_TIM"/>
</dbReference>
<dbReference type="InterPro" id="IPR011060">
    <property type="entry name" value="RibuloseP-bd_barrel"/>
</dbReference>
<reference evidence="1 2" key="1">
    <citation type="submission" date="2016-11" db="EMBL/GenBank/DDBJ databases">
        <title>Description of two novel members of the family Erysipelotrichaceae: Ileibacterium lipovorans gen. nov., sp. nov. and Dubosiella newyorkensis, gen. nov., sp. nov.</title>
        <authorList>
            <person name="Cox L.M."/>
            <person name="Sohn J."/>
            <person name="Tyrrell K.L."/>
            <person name="Citron D.M."/>
            <person name="Lawson P.A."/>
            <person name="Patel N.B."/>
            <person name="Iizumi T."/>
            <person name="Perez-Perez G.I."/>
            <person name="Goldstein E.J."/>
            <person name="Blaser M.J."/>
        </authorList>
    </citation>
    <scope>NUCLEOTIDE SEQUENCE [LARGE SCALE GENOMIC DNA]</scope>
    <source>
        <strain evidence="1 2">NYU-BL-A3</strain>
    </source>
</reference>
<dbReference type="GeneID" id="82202928"/>
<dbReference type="Gene3D" id="3.20.20.70">
    <property type="entry name" value="Aldolase class I"/>
    <property type="match status" value="1"/>
</dbReference>
<dbReference type="OrthoDB" id="43475at2"/>
<dbReference type="SUPFAM" id="SSF51366">
    <property type="entry name" value="Ribulose-phoshate binding barrel"/>
    <property type="match status" value="1"/>
</dbReference>
<accession>A0A1U7NFQ9</accession>
<evidence type="ECO:0000313" key="1">
    <source>
        <dbReference type="EMBL" id="OLU39287.1"/>
    </source>
</evidence>
<evidence type="ECO:0000313" key="2">
    <source>
        <dbReference type="Proteomes" id="UP000186341"/>
    </source>
</evidence>
<comment type="caution">
    <text evidence="1">The sequence shown here is derived from an EMBL/GenBank/DDBJ whole genome shotgun (WGS) entry which is preliminary data.</text>
</comment>
<protein>
    <recommendedName>
        <fullName evidence="3">Orotidine 5'-phosphate decarboxylase domain-containing protein</fullName>
    </recommendedName>
</protein>
<name>A0A1U7NFQ9_9FIRM</name>
<sequence>MKLQLALNETDLSKAESQVRRVQDDIDLISLSPSMLKAHGEPGIQYFRSRFPDKEILAVLDDRSDPENACLKCLSAGASYIVLSIHAGAEIIRTCIEEITAHDGKTILNVAGVTADLEDYRELEAYGADYYLIENPVTYSRDNTTDPLLNLDGTSIDDQVLIVSAAELPIVPILNNPEMFEALLTSFEDSTSMS</sequence>
<keyword evidence="2" id="KW-1185">Reference proteome</keyword>
<dbReference type="EMBL" id="MPJW01000138">
    <property type="protein sequence ID" value="OLU39287.1"/>
    <property type="molecule type" value="Genomic_DNA"/>
</dbReference>
<dbReference type="RefSeq" id="WP_075819637.1">
    <property type="nucleotide sequence ID" value="NZ_CAOUMU010000054.1"/>
</dbReference>
<dbReference type="AlphaFoldDB" id="A0A1U7NFQ9"/>